<dbReference type="Pfam" id="PF13538">
    <property type="entry name" value="UvrD_C_2"/>
    <property type="match status" value="1"/>
</dbReference>
<dbReference type="InterPro" id="IPR027785">
    <property type="entry name" value="UvrD-like_helicase_C"/>
</dbReference>
<organism evidence="7 8">
    <name type="scientific">Streptomyces parvulus</name>
    <dbReference type="NCBI Taxonomy" id="146923"/>
    <lineage>
        <taxon>Bacteria</taxon>
        <taxon>Bacillati</taxon>
        <taxon>Actinomycetota</taxon>
        <taxon>Actinomycetes</taxon>
        <taxon>Kitasatosporales</taxon>
        <taxon>Streptomycetaceae</taxon>
        <taxon>Streptomyces</taxon>
    </lineage>
</organism>
<evidence type="ECO:0000313" key="7">
    <source>
        <dbReference type="EMBL" id="MFB8749129.1"/>
    </source>
</evidence>
<comment type="caution">
    <text evidence="7">The sequence shown here is derived from an EMBL/GenBank/DDBJ whole genome shotgun (WGS) entry which is preliminary data.</text>
</comment>
<dbReference type="EMBL" id="JAYMRR010000004">
    <property type="protein sequence ID" value="MFB8749129.1"/>
    <property type="molecule type" value="Genomic_DNA"/>
</dbReference>
<evidence type="ECO:0000259" key="6">
    <source>
        <dbReference type="PROSITE" id="PS51198"/>
    </source>
</evidence>
<gene>
    <name evidence="7" type="ORF">VSS30_09995</name>
</gene>
<sequence>MTRSSTGLHALTSQQLTASGSPHDRVYVEAAPGSGKTTVSAMRFGMHRFAAPADPRAVVAVSFTRSATEELRTRVIRQWGSASLRWPHRIVTLDTLLCDLLFHLLNKGVLHWPGGHTELEVLDTWRTTLPTRPTRIKPVLQVNGGRIVMRTVDETQTANHPSTMDFKASISSGTCTHDNVREVLQGALTAEAARRALSSFFETSVRSLTVDEVFDANDLDREIFSLAASAPTSLALIGDPWQALYQFRGARPGAMKAYISENGFITHHLDESFRWGTDRQAWLTRRLRRSLPVKLETGSAREADIVLALNWKALWESDSHVLPLAIAPGISQVHKAICTLILNEIALNSLGMQAVFLHDALITLGLDRESLEPTLRPYLQSVVADLKDGQRPASVWESLVPHIAELIPGITPTQLARRPLSVLSRLQLRLTTNNLTPGLTCHQSKGREWDTVCVALSPSDASALRFGLDSDRANHRALYVALTRARLNTLALPLA</sequence>
<dbReference type="InterPro" id="IPR027417">
    <property type="entry name" value="P-loop_NTPase"/>
</dbReference>
<evidence type="ECO:0000313" key="8">
    <source>
        <dbReference type="Proteomes" id="UP001585018"/>
    </source>
</evidence>
<evidence type="ECO:0000256" key="2">
    <source>
        <dbReference type="ARBA" id="ARBA00022801"/>
    </source>
</evidence>
<feature type="binding site" evidence="5">
    <location>
        <begin position="30"/>
        <end position="37"/>
    </location>
    <ligand>
        <name>ATP</name>
        <dbReference type="ChEBI" id="CHEBI:30616"/>
    </ligand>
</feature>
<evidence type="ECO:0000256" key="3">
    <source>
        <dbReference type="ARBA" id="ARBA00022806"/>
    </source>
</evidence>
<evidence type="ECO:0000256" key="4">
    <source>
        <dbReference type="ARBA" id="ARBA00022840"/>
    </source>
</evidence>
<dbReference type="InterPro" id="IPR014016">
    <property type="entry name" value="UvrD-like_ATP-bd"/>
</dbReference>
<keyword evidence="3 5" id="KW-0347">Helicase</keyword>
<proteinExistence type="predicted"/>
<keyword evidence="2 5" id="KW-0378">Hydrolase</keyword>
<reference evidence="7 8" key="1">
    <citation type="submission" date="2024-01" db="EMBL/GenBank/DDBJ databases">
        <title>Genome mining of biosynthetic gene clusters to explore secondary metabolites of Streptomyces sp.</title>
        <authorList>
            <person name="Baig A."/>
            <person name="Ajitkumar Shintre N."/>
            <person name="Kumar H."/>
            <person name="Anbarasu A."/>
            <person name="Ramaiah S."/>
        </authorList>
    </citation>
    <scope>NUCLEOTIDE SEQUENCE [LARGE SCALE GENOMIC DNA]</scope>
    <source>
        <strain evidence="7 8">A03</strain>
    </source>
</reference>
<protein>
    <submittedName>
        <fullName evidence="7">UvrD-helicase domain-containing protein</fullName>
    </submittedName>
</protein>
<dbReference type="PROSITE" id="PS51198">
    <property type="entry name" value="UVRD_HELICASE_ATP_BIND"/>
    <property type="match status" value="1"/>
</dbReference>
<feature type="domain" description="UvrD-like helicase ATP-binding" evidence="6">
    <location>
        <begin position="9"/>
        <end position="276"/>
    </location>
</feature>
<dbReference type="Pfam" id="PF00580">
    <property type="entry name" value="UvrD-helicase"/>
    <property type="match status" value="2"/>
</dbReference>
<keyword evidence="8" id="KW-1185">Reference proteome</keyword>
<keyword evidence="4 5" id="KW-0067">ATP-binding</keyword>
<dbReference type="SUPFAM" id="SSF52540">
    <property type="entry name" value="P-loop containing nucleoside triphosphate hydrolases"/>
    <property type="match status" value="1"/>
</dbReference>
<evidence type="ECO:0000256" key="1">
    <source>
        <dbReference type="ARBA" id="ARBA00022741"/>
    </source>
</evidence>
<keyword evidence="1 5" id="KW-0547">Nucleotide-binding</keyword>
<dbReference type="RefSeq" id="WP_376718621.1">
    <property type="nucleotide sequence ID" value="NZ_JAYMRR010000004.1"/>
</dbReference>
<dbReference type="InterPro" id="IPR000212">
    <property type="entry name" value="DNA_helicase_UvrD/REP"/>
</dbReference>
<evidence type="ECO:0000256" key="5">
    <source>
        <dbReference type="PROSITE-ProRule" id="PRU00560"/>
    </source>
</evidence>
<accession>A0ABV5D8T2</accession>
<dbReference type="PANTHER" id="PTHR11070">
    <property type="entry name" value="UVRD / RECB / PCRA DNA HELICASE FAMILY MEMBER"/>
    <property type="match status" value="1"/>
</dbReference>
<name>A0ABV5D8T2_9ACTN</name>
<dbReference type="Gene3D" id="3.40.50.300">
    <property type="entry name" value="P-loop containing nucleotide triphosphate hydrolases"/>
    <property type="match status" value="3"/>
</dbReference>
<dbReference type="PANTHER" id="PTHR11070:SF2">
    <property type="entry name" value="ATP-DEPENDENT DNA HELICASE SRS2"/>
    <property type="match status" value="1"/>
</dbReference>
<dbReference type="Proteomes" id="UP001585018">
    <property type="component" value="Unassembled WGS sequence"/>
</dbReference>